<dbReference type="EMBL" id="JAHDVG010000484">
    <property type="protein sequence ID" value="KAH1169905.1"/>
    <property type="molecule type" value="Genomic_DNA"/>
</dbReference>
<keyword evidence="2" id="KW-1185">Reference proteome</keyword>
<reference evidence="1" key="1">
    <citation type="submission" date="2021-09" db="EMBL/GenBank/DDBJ databases">
        <title>The genome of Mauremys mutica provides insights into the evolution of semi-aquatic lifestyle.</title>
        <authorList>
            <person name="Gong S."/>
            <person name="Gao Y."/>
        </authorList>
    </citation>
    <scope>NUCLEOTIDE SEQUENCE</scope>
    <source>
        <strain evidence="1">MM-2020</strain>
        <tissue evidence="1">Muscle</tissue>
    </source>
</reference>
<comment type="caution">
    <text evidence="1">The sequence shown here is derived from an EMBL/GenBank/DDBJ whole genome shotgun (WGS) entry which is preliminary data.</text>
</comment>
<dbReference type="Proteomes" id="UP000827986">
    <property type="component" value="Unassembled WGS sequence"/>
</dbReference>
<accession>A0A9D4AVD0</accession>
<sequence>MLVLFVNRKSLTIREKLVLRNFLLWAGCMGSLTLQQKTHKFPCLVTLTVRAPRKLCGLFADGFVRNVRGSETSMHIPNVKMTPRVQHCSPMYVKLLLKAGVFLLPSELGPNWARV</sequence>
<evidence type="ECO:0000313" key="2">
    <source>
        <dbReference type="Proteomes" id="UP000827986"/>
    </source>
</evidence>
<organism evidence="1 2">
    <name type="scientific">Mauremys mutica</name>
    <name type="common">yellowpond turtle</name>
    <dbReference type="NCBI Taxonomy" id="74926"/>
    <lineage>
        <taxon>Eukaryota</taxon>
        <taxon>Metazoa</taxon>
        <taxon>Chordata</taxon>
        <taxon>Craniata</taxon>
        <taxon>Vertebrata</taxon>
        <taxon>Euteleostomi</taxon>
        <taxon>Archelosauria</taxon>
        <taxon>Testudinata</taxon>
        <taxon>Testudines</taxon>
        <taxon>Cryptodira</taxon>
        <taxon>Durocryptodira</taxon>
        <taxon>Testudinoidea</taxon>
        <taxon>Geoemydidae</taxon>
        <taxon>Geoemydinae</taxon>
        <taxon>Mauremys</taxon>
    </lineage>
</organism>
<gene>
    <name evidence="1" type="ORF">KIL84_000890</name>
</gene>
<proteinExistence type="predicted"/>
<dbReference type="AlphaFoldDB" id="A0A9D4AVD0"/>
<protein>
    <submittedName>
        <fullName evidence="1">Uncharacterized protein</fullName>
    </submittedName>
</protein>
<evidence type="ECO:0000313" key="1">
    <source>
        <dbReference type="EMBL" id="KAH1169905.1"/>
    </source>
</evidence>
<name>A0A9D4AVD0_9SAUR</name>